<feature type="region of interest" description="Disordered" evidence="9">
    <location>
        <begin position="1241"/>
        <end position="1268"/>
    </location>
</feature>
<gene>
    <name evidence="12" type="ORF">BAUCODRAFT_77275</name>
</gene>
<dbReference type="GO" id="GO:0000422">
    <property type="term" value="P:autophagy of mitochondrion"/>
    <property type="evidence" value="ECO:0007669"/>
    <property type="project" value="TreeGrafter"/>
</dbReference>
<name>M2N207_BAUPA</name>
<reference evidence="12 13" key="1">
    <citation type="journal article" date="2012" name="PLoS Pathog.">
        <title>Diverse lifestyles and strategies of plant pathogenesis encoded in the genomes of eighteen Dothideomycetes fungi.</title>
        <authorList>
            <person name="Ohm R.A."/>
            <person name="Feau N."/>
            <person name="Henrissat B."/>
            <person name="Schoch C.L."/>
            <person name="Horwitz B.A."/>
            <person name="Barry K.W."/>
            <person name="Condon B.J."/>
            <person name="Copeland A.C."/>
            <person name="Dhillon B."/>
            <person name="Glaser F."/>
            <person name="Hesse C.N."/>
            <person name="Kosti I."/>
            <person name="LaButti K."/>
            <person name="Lindquist E.A."/>
            <person name="Lucas S."/>
            <person name="Salamov A.A."/>
            <person name="Bradshaw R.E."/>
            <person name="Ciuffetti L."/>
            <person name="Hamelin R.C."/>
            <person name="Kema G.H.J."/>
            <person name="Lawrence C."/>
            <person name="Scott J.A."/>
            <person name="Spatafora J.W."/>
            <person name="Turgeon B.G."/>
            <person name="de Wit P.J.G.M."/>
            <person name="Zhong S."/>
            <person name="Goodwin S.B."/>
            <person name="Grigoriev I.V."/>
        </authorList>
    </citation>
    <scope>NUCLEOTIDE SEQUENCE [LARGE SCALE GENOMIC DNA]</scope>
    <source>
        <strain evidence="12 13">UAMH 10762</strain>
    </source>
</reference>
<sequence>MSLSVYIGHTGQRLFLDDTAVYADDKALRLWIAQQTGVLKENLILLTGRGKQVKAQNLATDDEIFVFDAGRLSAKSAGAEPTSPTPTDFHPGTAPDAIANQNDLQAWQNLFRLRKSWASGLLNGCESRAKQVERYQDEQAIIERSLGVAVVSLQQHVKSAEQKYLAAETWAEELLQEQDAHIGNWEQHLDDLRAVPARVEFGRFIQGATPASRRTSLQGNMTTLQGFVDSTAMAKAAGVTRSIMQGLADRVGNMRNELDTIQKDSGELLQAVEQIGGRSPAHSSQEPSQLFEEIKLVATRMASDFEHVQSLSRNAQSISSASKLALQATRNHIPTLGEYCTEMNDLVQRSKQQKDTAAETAMEHMRTLSRVETRLKDLVDDAKNLGVSEDDQQVFSTVAVISRLPSVYGQLLVESVRRREWAAKMRRDSATLQEEVATYQEEEDKRRKKWVRSVEDVADVGALQSNVLGIELSLQNEGGSWPTVTREELQEYLNSVLRVYGPGEVTEELNQAVKDLDKPTRKQIKHARAFKNGSMHEAAFGDTSLLLRGDEQHKVLRESNGRLEEDLRAQKSRQRRLSSTAQALEDKKLARRVVDLEAELQAHRDEAATRKNSDAETQKQVEEAISTKKDLMENMEAQQREFASERRILERELGEAKERVEELENDMDRLMGSRDDERSGIDVKLAALQAEVARLKEDASGHAASAATEQAARNALERQLASVESARAAAVEEARQMRIEKQKQQDDHAEQLQLLAAAHSHLVSSGPPEGLAALAAALEELARKSAAHVKDLADAVAFAKSENESLWTSNERQAIELAKVAEKQNESDEHVRRTQESLAAEQAKAHSLEQQLRDEQDQIRTLREKFAEGETGSEVLRQRVAEEEARAGKLASELAEAKSHVNSLDIELMRMQKKHKAYHTSAEAAVERLHKRAERAKELSQRLWSQNARLRRLVEQFGLALSYSEDGAMIIERASKMAASTTIADTTLPSGPGDFSRTVSLTSPPPTRKSSGADHTELPDIHWTDAQSPEDESARFEAFLAAISRFNLDYFCDQIHKRLRDYEYTAKKYAKESKESTKRADAYKERSLKLKSESHAKIAVRDFKEGDLALFLPTRGQAKGAWAAFNVGCPHYFLAEREGMRLGSRDFIVARIQRVEQKVVDLSRSNTTAATTDGGSSITSMDNNDNPFDLSDGLTWWMVHAIEERTMGGSSAGIAPSTPGLGKSTVAAANVDAKGSIRIKRSSKGEDASKVLGKSLDSRRSSSNSKKGVVGALVPTIAGGGGSPVVGDVAVRSRSESQASLRPPPGAGVGGGGLGVIEDNIHDDAQPPAEQVRHDLLWGP</sequence>
<comment type="subcellular location">
    <subcellularLocation>
        <location evidence="7">Preautophagosomal structure membrane</location>
        <topology evidence="7">Peripheral membrane protein</topology>
    </subcellularLocation>
    <subcellularLocation>
        <location evidence="7">Vacuole membrane</location>
        <topology evidence="7">Peripheral membrane protein</topology>
    </subcellularLocation>
    <text evidence="7">During pexophagy, accumulates in the vacuolar membrane region, where the peroxisomes contact the vacuole.</text>
</comment>
<comment type="function">
    <text evidence="7">Involved in cytoplasm to vacuole transport (Cvt), pexophagy, mitophagy and nucleophagy. Recruits mitochondria for their selective degradation via autophagy (mitophagy) during starvation. Works as scaffold proteins that recruit ATG proteins to the pre-autophagosome (PAS), the site of vesicle/autophagosome formation. Required for the Cvt vesicles completion.</text>
</comment>
<comment type="subunit">
    <text evidence="7">Homodimer.</text>
</comment>
<protein>
    <recommendedName>
        <fullName evidence="2 7">Autophagy-related protein 11</fullName>
    </recommendedName>
</protein>
<keyword evidence="7" id="KW-0926">Vacuole</keyword>
<dbReference type="GO" id="GO:0019901">
    <property type="term" value="F:protein kinase binding"/>
    <property type="evidence" value="ECO:0007669"/>
    <property type="project" value="TreeGrafter"/>
</dbReference>
<dbReference type="OrthoDB" id="447953at2759"/>
<dbReference type="GO" id="GO:0061709">
    <property type="term" value="P:reticulophagy"/>
    <property type="evidence" value="ECO:0007669"/>
    <property type="project" value="TreeGrafter"/>
</dbReference>
<proteinExistence type="inferred from homology"/>
<feature type="domain" description="Autophagy-related protein 11 C-terminal" evidence="11">
    <location>
        <begin position="1053"/>
        <end position="1202"/>
    </location>
</feature>
<accession>M2N207</accession>
<evidence type="ECO:0000256" key="1">
    <source>
        <dbReference type="ARBA" id="ARBA00009729"/>
    </source>
</evidence>
<dbReference type="OMA" id="GLRWYLI"/>
<evidence type="ECO:0000256" key="2">
    <source>
        <dbReference type="ARBA" id="ARBA00013804"/>
    </source>
</evidence>
<dbReference type="GO" id="GO:0005774">
    <property type="term" value="C:vacuolar membrane"/>
    <property type="evidence" value="ECO:0007669"/>
    <property type="project" value="UniProtKB-SubCell"/>
</dbReference>
<dbReference type="InterPro" id="IPR019460">
    <property type="entry name" value="Atg11_C"/>
</dbReference>
<dbReference type="PANTHER" id="PTHR13222">
    <property type="entry name" value="RB1-INDUCIBLE COILED-COIL"/>
    <property type="match status" value="1"/>
</dbReference>
<dbReference type="STRING" id="717646.M2N207"/>
<dbReference type="Pfam" id="PF10377">
    <property type="entry name" value="ATG11"/>
    <property type="match status" value="1"/>
</dbReference>
<feature type="coiled-coil region" evidence="8">
    <location>
        <begin position="831"/>
        <end position="956"/>
    </location>
</feature>
<keyword evidence="5 7" id="KW-0072">Autophagy</keyword>
<dbReference type="KEGG" id="bcom:BAUCODRAFT_77275"/>
<feature type="domain" description="Autophagy protein ATG17-like" evidence="10">
    <location>
        <begin position="102"/>
        <end position="456"/>
    </location>
</feature>
<evidence type="ECO:0000256" key="3">
    <source>
        <dbReference type="ARBA" id="ARBA00022448"/>
    </source>
</evidence>
<keyword evidence="13" id="KW-1185">Reference proteome</keyword>
<feature type="region of interest" description="Disordered" evidence="9">
    <location>
        <begin position="985"/>
        <end position="1020"/>
    </location>
</feature>
<evidence type="ECO:0000256" key="6">
    <source>
        <dbReference type="ARBA" id="ARBA00023054"/>
    </source>
</evidence>
<dbReference type="GO" id="GO:0034517">
    <property type="term" value="P:ribophagy"/>
    <property type="evidence" value="ECO:0007669"/>
    <property type="project" value="TreeGrafter"/>
</dbReference>
<evidence type="ECO:0000256" key="5">
    <source>
        <dbReference type="ARBA" id="ARBA00023006"/>
    </source>
</evidence>
<evidence type="ECO:0000313" key="13">
    <source>
        <dbReference type="Proteomes" id="UP000011761"/>
    </source>
</evidence>
<organism evidence="12 13">
    <name type="scientific">Baudoinia panamericana (strain UAMH 10762)</name>
    <name type="common">Angels' share fungus</name>
    <name type="synonym">Baudoinia compniacensis (strain UAMH 10762)</name>
    <dbReference type="NCBI Taxonomy" id="717646"/>
    <lineage>
        <taxon>Eukaryota</taxon>
        <taxon>Fungi</taxon>
        <taxon>Dikarya</taxon>
        <taxon>Ascomycota</taxon>
        <taxon>Pezizomycotina</taxon>
        <taxon>Dothideomycetes</taxon>
        <taxon>Dothideomycetidae</taxon>
        <taxon>Mycosphaerellales</taxon>
        <taxon>Teratosphaeriaceae</taxon>
        <taxon>Baudoinia</taxon>
    </lineage>
</organism>
<dbReference type="InterPro" id="IPR045326">
    <property type="entry name" value="ATG17-like_dom"/>
</dbReference>
<dbReference type="GO" id="GO:1903599">
    <property type="term" value="P:positive regulation of autophagy of mitochondrion"/>
    <property type="evidence" value="ECO:0007669"/>
    <property type="project" value="UniProtKB-UniRule"/>
</dbReference>
<comment type="similarity">
    <text evidence="1 7">Belongs to the ATG11 family.</text>
</comment>
<evidence type="ECO:0000256" key="4">
    <source>
        <dbReference type="ARBA" id="ARBA00022927"/>
    </source>
</evidence>
<evidence type="ECO:0000256" key="8">
    <source>
        <dbReference type="SAM" id="Coils"/>
    </source>
</evidence>
<evidence type="ECO:0000259" key="10">
    <source>
        <dbReference type="Pfam" id="PF04108"/>
    </source>
</evidence>
<keyword evidence="3 7" id="KW-0813">Transport</keyword>
<feature type="region of interest" description="Disordered" evidence="9">
    <location>
        <begin position="1291"/>
        <end position="1340"/>
    </location>
</feature>
<feature type="compositionally biased region" description="Basic and acidic residues" evidence="9">
    <location>
        <begin position="1319"/>
        <end position="1340"/>
    </location>
</feature>
<dbReference type="eggNOG" id="ENOG502QVZE">
    <property type="taxonomic scope" value="Eukaryota"/>
</dbReference>
<dbReference type="GO" id="GO:0034727">
    <property type="term" value="P:piecemeal microautophagy of the nucleus"/>
    <property type="evidence" value="ECO:0007669"/>
    <property type="project" value="TreeGrafter"/>
</dbReference>
<dbReference type="GO" id="GO:0034045">
    <property type="term" value="C:phagophore assembly site membrane"/>
    <property type="evidence" value="ECO:0007669"/>
    <property type="project" value="UniProtKB-SubCell"/>
</dbReference>
<dbReference type="GeneID" id="19117081"/>
<dbReference type="GO" id="GO:0000045">
    <property type="term" value="P:autophagosome assembly"/>
    <property type="evidence" value="ECO:0007669"/>
    <property type="project" value="UniProtKB-UniRule"/>
</dbReference>
<dbReference type="HOGENOM" id="CLU_002803_1_0_1"/>
<evidence type="ECO:0000256" key="7">
    <source>
        <dbReference type="RuleBase" id="RU367075"/>
    </source>
</evidence>
<evidence type="ECO:0000256" key="9">
    <source>
        <dbReference type="SAM" id="MobiDB-lite"/>
    </source>
</evidence>
<feature type="compositionally biased region" description="Basic and acidic residues" evidence="9">
    <location>
        <begin position="1011"/>
        <end position="1020"/>
    </location>
</feature>
<dbReference type="Proteomes" id="UP000011761">
    <property type="component" value="Unassembled WGS sequence"/>
</dbReference>
<dbReference type="RefSeq" id="XP_007679957.1">
    <property type="nucleotide sequence ID" value="XM_007681767.1"/>
</dbReference>
<evidence type="ECO:0000313" key="12">
    <source>
        <dbReference type="EMBL" id="EMC92705.1"/>
    </source>
</evidence>
<dbReference type="GO" id="GO:1990316">
    <property type="term" value="C:Atg1/ULK1 kinase complex"/>
    <property type="evidence" value="ECO:0007669"/>
    <property type="project" value="TreeGrafter"/>
</dbReference>
<keyword evidence="4 7" id="KW-0653">Protein transport</keyword>
<evidence type="ECO:0000259" key="11">
    <source>
        <dbReference type="Pfam" id="PF10377"/>
    </source>
</evidence>
<dbReference type="EMBL" id="KB445561">
    <property type="protein sequence ID" value="EMC92705.1"/>
    <property type="molecule type" value="Genomic_DNA"/>
</dbReference>
<dbReference type="Pfam" id="PF04108">
    <property type="entry name" value="ATG17_like"/>
    <property type="match status" value="1"/>
</dbReference>
<feature type="coiled-coil region" evidence="8">
    <location>
        <begin position="567"/>
        <end position="747"/>
    </location>
</feature>
<dbReference type="InterPro" id="IPR040040">
    <property type="entry name" value="ATG11"/>
</dbReference>
<dbReference type="PANTHER" id="PTHR13222:SF1">
    <property type="entry name" value="RB1-INDUCIBLE COILED-COIL PROTEIN 1"/>
    <property type="match status" value="1"/>
</dbReference>
<dbReference type="GO" id="GO:0015031">
    <property type="term" value="P:protein transport"/>
    <property type="evidence" value="ECO:0007669"/>
    <property type="project" value="UniProtKB-KW"/>
</dbReference>
<keyword evidence="6 8" id="KW-0175">Coiled coil</keyword>
<dbReference type="GO" id="GO:0060090">
    <property type="term" value="F:molecular adaptor activity"/>
    <property type="evidence" value="ECO:0007669"/>
    <property type="project" value="TreeGrafter"/>
</dbReference>
<keyword evidence="7" id="KW-0472">Membrane</keyword>